<dbReference type="Proteomes" id="UP001557485">
    <property type="component" value="Unassembled WGS sequence"/>
</dbReference>
<dbReference type="EMBL" id="JBFRYA010000009">
    <property type="protein sequence ID" value="MEX1669604.1"/>
    <property type="molecule type" value="Genomic_DNA"/>
</dbReference>
<keyword evidence="3" id="KW-1185">Reference proteome</keyword>
<dbReference type="RefSeq" id="WP_368381872.1">
    <property type="nucleotide sequence ID" value="NZ_JBFRYA010000009.1"/>
</dbReference>
<name>A0ABV3U6U1_9GAMM</name>
<dbReference type="Gene3D" id="3.90.226.10">
    <property type="entry name" value="2-enoyl-CoA Hydratase, Chain A, domain 1"/>
    <property type="match status" value="1"/>
</dbReference>
<sequence length="266" mass="28905">MQPFLQLERENHIIIARMNRPESRNALTSPEYIQEFVDLCAVIRRDRSIKVLVLTGNGSAFCAGGNVKDMRDRSGIFEGSPVELRNQYRDGIQRIPLCVYELDIPVVAAINGAAVGAGLDLACMCDVRIAAEKASFAESFIKLGLVPGDGGAWLLPRVIGMPRASLMSLTGDAINSAKALAWGLITESVPAEDLMETAMSVARSMAANPGHALRLTKRLLREGEHMRLSSLLEMSAAYQALAHTTEDHGEAVNAFLERRAPQFTGN</sequence>
<protein>
    <submittedName>
        <fullName evidence="2">Crotonase/enoyl-CoA hydratase family protein</fullName>
    </submittedName>
</protein>
<gene>
    <name evidence="2" type="ORF">AB4876_11845</name>
</gene>
<evidence type="ECO:0000313" key="3">
    <source>
        <dbReference type="Proteomes" id="UP001557485"/>
    </source>
</evidence>
<dbReference type="CDD" id="cd06558">
    <property type="entry name" value="crotonase-like"/>
    <property type="match status" value="1"/>
</dbReference>
<dbReference type="PANTHER" id="PTHR43459">
    <property type="entry name" value="ENOYL-COA HYDRATASE"/>
    <property type="match status" value="1"/>
</dbReference>
<evidence type="ECO:0000313" key="2">
    <source>
        <dbReference type="EMBL" id="MEX1669604.1"/>
    </source>
</evidence>
<organism evidence="2 3">
    <name type="scientific">Zhongshania guokunii</name>
    <dbReference type="NCBI Taxonomy" id="641783"/>
    <lineage>
        <taxon>Bacteria</taxon>
        <taxon>Pseudomonadati</taxon>
        <taxon>Pseudomonadota</taxon>
        <taxon>Gammaproteobacteria</taxon>
        <taxon>Cellvibrionales</taxon>
        <taxon>Spongiibacteraceae</taxon>
        <taxon>Zhongshania</taxon>
    </lineage>
</organism>
<comment type="caution">
    <text evidence="2">The sequence shown here is derived from an EMBL/GenBank/DDBJ whole genome shotgun (WGS) entry which is preliminary data.</text>
</comment>
<dbReference type="InterPro" id="IPR014748">
    <property type="entry name" value="Enoyl-CoA_hydra_C"/>
</dbReference>
<dbReference type="Gene3D" id="1.10.12.10">
    <property type="entry name" value="Lyase 2-enoyl-coa Hydratase, Chain A, domain 2"/>
    <property type="match status" value="1"/>
</dbReference>
<dbReference type="Pfam" id="PF00378">
    <property type="entry name" value="ECH_1"/>
    <property type="match status" value="1"/>
</dbReference>
<dbReference type="InterPro" id="IPR001753">
    <property type="entry name" value="Enoyl-CoA_hydra/iso"/>
</dbReference>
<comment type="similarity">
    <text evidence="1">Belongs to the enoyl-CoA hydratase/isomerase family.</text>
</comment>
<evidence type="ECO:0000256" key="1">
    <source>
        <dbReference type="ARBA" id="ARBA00005254"/>
    </source>
</evidence>
<reference evidence="2 3" key="1">
    <citation type="journal article" date="2011" name="Int. J. Syst. Evol. Microbiol.">
        <title>Zhongshania antarctica gen. nov., sp. nov. and Zhongshania guokunii sp. nov., gammaproteobacteria respectively isolated from coastal attached (fast) ice and surface seawater of the Antarctic.</title>
        <authorList>
            <person name="Li H.J."/>
            <person name="Zhang X.Y."/>
            <person name="Chen C.X."/>
            <person name="Zhang Y.J."/>
            <person name="Gao Z.M."/>
            <person name="Yu Y."/>
            <person name="Chen X.L."/>
            <person name="Chen B."/>
            <person name="Zhang Y.Z."/>
        </authorList>
    </citation>
    <scope>NUCLEOTIDE SEQUENCE [LARGE SCALE GENOMIC DNA]</scope>
    <source>
        <strain evidence="2 3">ZS6-22T</strain>
    </source>
</reference>
<accession>A0ABV3U6U1</accession>
<dbReference type="InterPro" id="IPR029045">
    <property type="entry name" value="ClpP/crotonase-like_dom_sf"/>
</dbReference>
<proteinExistence type="inferred from homology"/>
<dbReference type="NCBIfam" id="NF006699">
    <property type="entry name" value="PRK09245.1"/>
    <property type="match status" value="1"/>
</dbReference>
<dbReference type="PANTHER" id="PTHR43459:SF1">
    <property type="entry name" value="EG:BACN32G11.4 PROTEIN"/>
    <property type="match status" value="1"/>
</dbReference>
<dbReference type="SUPFAM" id="SSF52096">
    <property type="entry name" value="ClpP/crotonase"/>
    <property type="match status" value="1"/>
</dbReference>